<comment type="caution">
    <text evidence="1">The sequence shown here is derived from an EMBL/GenBank/DDBJ whole genome shotgun (WGS) entry which is preliminary data.</text>
</comment>
<dbReference type="EMBL" id="MGGP01000021">
    <property type="protein sequence ID" value="OGM31783.1"/>
    <property type="molecule type" value="Genomic_DNA"/>
</dbReference>
<reference evidence="1 2" key="1">
    <citation type="journal article" date="2016" name="Nat. Commun.">
        <title>Thousands of microbial genomes shed light on interconnected biogeochemical processes in an aquifer system.</title>
        <authorList>
            <person name="Anantharaman K."/>
            <person name="Brown C.T."/>
            <person name="Hug L.A."/>
            <person name="Sharon I."/>
            <person name="Castelle C.J."/>
            <person name="Probst A.J."/>
            <person name="Thomas B.C."/>
            <person name="Singh A."/>
            <person name="Wilkins M.J."/>
            <person name="Karaoz U."/>
            <person name="Brodie E.L."/>
            <person name="Williams K.H."/>
            <person name="Hubbard S.S."/>
            <person name="Banfield J.F."/>
        </authorList>
    </citation>
    <scope>NUCLEOTIDE SEQUENCE [LARGE SCALE GENOMIC DNA]</scope>
</reference>
<dbReference type="Proteomes" id="UP000178870">
    <property type="component" value="Unassembled WGS sequence"/>
</dbReference>
<sequence length="419" mass="47152">MIEIDRQVEMGANGVQHALNNRAKVYVGEPINSELGEGGYVIRKGSFRINPIETTSPKTTARDILAKTMEQESMDVAEQTEVLDNLDKQFKDGGRAQVRINEHWSVDINIERNGDVDNLQMDLIPKLTPDLLEKAKLKAQAKLAVRQSIIETLENLKKSSLEGEEVEVSQIVDRKIEDNLATRPLLPEAFIGGVFVPSHSNPVRKSDIRRWVEGNANYELITDDKEIEFVAKHYGVEVSKRGAPYVFKPSSAKSTAHVLLVGYDKNIITIEAQASVASISAVEARKEFIRTFNSSISTSMQTRVDQACDKDKSESTVISIDEEISKLFSQRYPNEHPTSVFYQKGHSLLRYLYLEELKRLVPERFKGFIESNIQHEINNGESPKQSPMITVDLGRNVLWGMDSDRKIAILPIRTLQASS</sequence>
<protein>
    <submittedName>
        <fullName evidence="1">Uncharacterized protein</fullName>
    </submittedName>
</protein>
<proteinExistence type="predicted"/>
<evidence type="ECO:0000313" key="2">
    <source>
        <dbReference type="Proteomes" id="UP000178870"/>
    </source>
</evidence>
<accession>A0A1F7YWS6</accession>
<gene>
    <name evidence="1" type="ORF">A2803_00595</name>
</gene>
<organism evidence="1 2">
    <name type="scientific">Candidatus Woesebacteria bacterium RIFCSPHIGHO2_01_FULL_44_21</name>
    <dbReference type="NCBI Taxonomy" id="1802503"/>
    <lineage>
        <taxon>Bacteria</taxon>
        <taxon>Candidatus Woeseibacteriota</taxon>
    </lineage>
</organism>
<evidence type="ECO:0000313" key="1">
    <source>
        <dbReference type="EMBL" id="OGM31783.1"/>
    </source>
</evidence>
<dbReference type="AlphaFoldDB" id="A0A1F7YWS6"/>
<name>A0A1F7YWS6_9BACT</name>